<dbReference type="STRING" id="571913.VV02_04850"/>
<protein>
    <submittedName>
        <fullName evidence="1">Uncharacterized protein</fullName>
    </submittedName>
</protein>
<sequence>MWAALGLVAVLGALLVGWQVSSGSAIHRAREQAASLRTMPGVERVVVTDPTSDDPDLIVALRPEARTDDVRDLIDRAGAYAERTNGPRVDVSAGHAHALVTDNDGDPQQAARILTALATLSRGEAETFGSGQVAVNVPRAEAIPVASEVVRRLLAADLSDTHVSVGGDAAPGVVELSTGSDLKSAGTLLARLAPLAPSGPHVDVGRHSVRLELRDAKPADAVAAMRTVQSAARAAWPGEDASASVELNGPRPLTIDGQADPRFAARVIQQLDQRGFPVSSVSTELDFVTVEVKGARDLPDLSAAVRRLSPALPSGSRVRTSWDHGRFAGTTAELERQAPRIAALELQGYAVLWQSSPGGTASVSLGLPEGTDLNAQNVTAAARMIRSMPWPGTAQVSLVQLPPEGADVTKAAIVQFSSTATGTAGKVTDNTFQSFPAATKVLFVKAWNATATSDVKPR</sequence>
<dbReference type="KEGG" id="lmoi:VV02_04850"/>
<evidence type="ECO:0000313" key="1">
    <source>
        <dbReference type="EMBL" id="AKU15352.1"/>
    </source>
</evidence>
<dbReference type="EMBL" id="CP011112">
    <property type="protein sequence ID" value="AKU15352.1"/>
    <property type="molecule type" value="Genomic_DNA"/>
</dbReference>
<proteinExistence type="predicted"/>
<organism evidence="1 2">
    <name type="scientific">Luteipulveratus mongoliensis</name>
    <dbReference type="NCBI Taxonomy" id="571913"/>
    <lineage>
        <taxon>Bacteria</taxon>
        <taxon>Bacillati</taxon>
        <taxon>Actinomycetota</taxon>
        <taxon>Actinomycetes</taxon>
        <taxon>Micrococcales</taxon>
        <taxon>Dermacoccaceae</taxon>
        <taxon>Luteipulveratus</taxon>
    </lineage>
</organism>
<gene>
    <name evidence="1" type="ORF">VV02_04850</name>
</gene>
<reference evidence="1 2" key="1">
    <citation type="submission" date="2015-03" db="EMBL/GenBank/DDBJ databases">
        <title>Luteipulveratus halotolerans sp. nov., a novel actinobacterium (Dermacoccaceae) from Sarawak, Malaysia.</title>
        <authorList>
            <person name="Juboi H."/>
            <person name="Basik A."/>
            <person name="Shamsul S.S."/>
            <person name="Arnold P."/>
            <person name="Schmitt E.K."/>
            <person name="Sanglier J.-J."/>
            <person name="Yeo T."/>
        </authorList>
    </citation>
    <scope>NUCLEOTIDE SEQUENCE [LARGE SCALE GENOMIC DNA]</scope>
    <source>
        <strain evidence="1 2">MN07-A0370</strain>
    </source>
</reference>
<dbReference type="AlphaFoldDB" id="A0A0K1JF49"/>
<name>A0A0K1JF49_9MICO</name>
<keyword evidence="2" id="KW-1185">Reference proteome</keyword>
<evidence type="ECO:0000313" key="2">
    <source>
        <dbReference type="Proteomes" id="UP000066480"/>
    </source>
</evidence>
<accession>A0A0K1JF49</accession>
<dbReference type="Proteomes" id="UP000066480">
    <property type="component" value="Chromosome"/>
</dbReference>